<evidence type="ECO:0000256" key="1">
    <source>
        <dbReference type="SAM" id="SignalP"/>
    </source>
</evidence>
<name>A0A7I9VDW2_9ACTN</name>
<dbReference type="Proteomes" id="UP000444960">
    <property type="component" value="Unassembled WGS sequence"/>
</dbReference>
<sequence length="131" mass="13947">MKLRQLFAAFAIVGALATSATFVPAATPEADAARSGYWGAVSWAYNGATGYAVNYPTQQSAIRAAKGRCGSRCGYISFYRSCGAVAYRFTPYRTYVGTARGYRTRAGAERAARGQAGYGSHVRGWACTSGR</sequence>
<comment type="caution">
    <text evidence="3">The sequence shown here is derived from an EMBL/GenBank/DDBJ whole genome shotgun (WGS) entry which is preliminary data.</text>
</comment>
<reference evidence="4" key="1">
    <citation type="submission" date="2019-06" db="EMBL/GenBank/DDBJ databases">
        <title>Gordonia isolated from sludge of a wastewater treatment plant.</title>
        <authorList>
            <person name="Tamura T."/>
            <person name="Aoyama K."/>
            <person name="Kang Y."/>
            <person name="Saito S."/>
            <person name="Akiyama N."/>
            <person name="Yazawa K."/>
            <person name="Gonoi T."/>
            <person name="Mikami Y."/>
        </authorList>
    </citation>
    <scope>NUCLEOTIDE SEQUENCE [LARGE SCALE GENOMIC DNA]</scope>
    <source>
        <strain evidence="4">NBRC 107696</strain>
    </source>
</reference>
<accession>A0A7I9VDW2</accession>
<keyword evidence="1" id="KW-0732">Signal</keyword>
<dbReference type="Pfam" id="PF13827">
    <property type="entry name" value="DUF4189"/>
    <property type="match status" value="1"/>
</dbReference>
<keyword evidence="4" id="KW-1185">Reference proteome</keyword>
<dbReference type="EMBL" id="BJOV01000005">
    <property type="protein sequence ID" value="GEE03539.1"/>
    <property type="molecule type" value="Genomic_DNA"/>
</dbReference>
<gene>
    <name evidence="3" type="ORF">nbrc107696_39850</name>
</gene>
<protein>
    <recommendedName>
        <fullName evidence="2">DUF4189 domain-containing protein</fullName>
    </recommendedName>
</protein>
<organism evidence="3 4">
    <name type="scientific">Gordonia spumicola</name>
    <dbReference type="NCBI Taxonomy" id="589161"/>
    <lineage>
        <taxon>Bacteria</taxon>
        <taxon>Bacillati</taxon>
        <taxon>Actinomycetota</taxon>
        <taxon>Actinomycetes</taxon>
        <taxon>Mycobacteriales</taxon>
        <taxon>Gordoniaceae</taxon>
        <taxon>Gordonia</taxon>
    </lineage>
</organism>
<feature type="chain" id="PRO_5029543163" description="DUF4189 domain-containing protein" evidence="1">
    <location>
        <begin position="26"/>
        <end position="131"/>
    </location>
</feature>
<dbReference type="RefSeq" id="WP_161897040.1">
    <property type="nucleotide sequence ID" value="NZ_BJOV01000005.1"/>
</dbReference>
<feature type="domain" description="DUF4189" evidence="2">
    <location>
        <begin position="38"/>
        <end position="127"/>
    </location>
</feature>
<evidence type="ECO:0000313" key="4">
    <source>
        <dbReference type="Proteomes" id="UP000444960"/>
    </source>
</evidence>
<feature type="signal peptide" evidence="1">
    <location>
        <begin position="1"/>
        <end position="25"/>
    </location>
</feature>
<dbReference type="InterPro" id="IPR025240">
    <property type="entry name" value="DUF4189"/>
</dbReference>
<dbReference type="OrthoDB" id="4377837at2"/>
<evidence type="ECO:0000259" key="2">
    <source>
        <dbReference type="Pfam" id="PF13827"/>
    </source>
</evidence>
<evidence type="ECO:0000313" key="3">
    <source>
        <dbReference type="EMBL" id="GEE03539.1"/>
    </source>
</evidence>
<proteinExistence type="predicted"/>
<dbReference type="AlphaFoldDB" id="A0A7I9VDW2"/>